<dbReference type="GO" id="GO:0006098">
    <property type="term" value="P:pentose-phosphate shunt"/>
    <property type="evidence" value="ECO:0007669"/>
    <property type="project" value="InterPro"/>
</dbReference>
<dbReference type="STRING" id="1125712.HMPREF1316_1676"/>
<dbReference type="AlphaFoldDB" id="U2TTX1"/>
<dbReference type="eggNOG" id="COG1023">
    <property type="taxonomic scope" value="Bacteria"/>
</dbReference>
<dbReference type="PANTHER" id="PTHR11811">
    <property type="entry name" value="6-PHOSPHOGLUCONATE DEHYDROGENASE"/>
    <property type="match status" value="1"/>
</dbReference>
<gene>
    <name evidence="6" type="ORF">HMPREF1316_1676</name>
</gene>
<protein>
    <submittedName>
        <fullName evidence="6">Putative phosphogluconate dehydrogenase (Decarboxylating)</fullName>
    </submittedName>
</protein>
<dbReference type="Pfam" id="PF03446">
    <property type="entry name" value="NAD_binding_2"/>
    <property type="match status" value="1"/>
</dbReference>
<dbReference type="GO" id="GO:0019521">
    <property type="term" value="P:D-gluconate metabolic process"/>
    <property type="evidence" value="ECO:0007669"/>
    <property type="project" value="UniProtKB-KW"/>
</dbReference>
<dbReference type="GO" id="GO:0004616">
    <property type="term" value="F:phosphogluconate dehydrogenase (decarboxylating) activity"/>
    <property type="evidence" value="ECO:0007669"/>
    <property type="project" value="InterPro"/>
</dbReference>
<dbReference type="Pfam" id="PF00393">
    <property type="entry name" value="6PGD"/>
    <property type="match status" value="1"/>
</dbReference>
<sequence>MKIYMIGMGKMGYNLALNMREHGYDVIAFDVSDEIMAKAAHDGFRTITSLHAIGEDKDVKIIWVMLPAGRITNETLMDLANYATSGDMIVDGGNSDYHDSVRNGELLGAKGVFFFDVGTSGGVYGARHGASFMAGGDAEKFEELKPLLEAIAAEDGLLYTGRTGSGHYLKIIHNAILHSELEILGEGFELLQACPFEYDLKDVAYGWSKSAVIRGWLMDLMFDAFNKNETLDNVETTIHSSSACATAIKSALDVNVPVPMMEVAQVMRQGTQQRDSFNARVINSLRKEIGGYRPSK</sequence>
<comment type="similarity">
    <text evidence="1">Belongs to the 6-phosphogluconate dehydrogenase family.</text>
</comment>
<dbReference type="SUPFAM" id="SSF48179">
    <property type="entry name" value="6-phosphogluconate dehydrogenase C-terminal domain-like"/>
    <property type="match status" value="1"/>
</dbReference>
<dbReference type="PRINTS" id="PR00076">
    <property type="entry name" value="6PGDHDRGNASE"/>
</dbReference>
<organism evidence="6 7">
    <name type="scientific">Olsenella profusa F0195</name>
    <dbReference type="NCBI Taxonomy" id="1125712"/>
    <lineage>
        <taxon>Bacteria</taxon>
        <taxon>Bacillati</taxon>
        <taxon>Actinomycetota</taxon>
        <taxon>Coriobacteriia</taxon>
        <taxon>Coriobacteriales</taxon>
        <taxon>Atopobiaceae</taxon>
        <taxon>Olsenella</taxon>
    </lineage>
</organism>
<dbReference type="InterPro" id="IPR006183">
    <property type="entry name" value="Pgluconate_DH"/>
</dbReference>
<name>U2TTX1_9ACTN</name>
<comment type="caution">
    <text evidence="6">The sequence shown here is derived from an EMBL/GenBank/DDBJ whole genome shotgun (WGS) entry which is preliminary data.</text>
</comment>
<accession>U2TTX1</accession>
<dbReference type="Gene3D" id="3.40.50.720">
    <property type="entry name" value="NAD(P)-binding Rossmann-like Domain"/>
    <property type="match status" value="1"/>
</dbReference>
<dbReference type="InterPro" id="IPR006114">
    <property type="entry name" value="6PGDH_C"/>
</dbReference>
<evidence type="ECO:0000259" key="4">
    <source>
        <dbReference type="Pfam" id="PF00393"/>
    </source>
</evidence>
<dbReference type="PATRIC" id="fig|1125712.3.peg.771"/>
<dbReference type="Proteomes" id="UP000016638">
    <property type="component" value="Unassembled WGS sequence"/>
</dbReference>
<dbReference type="InterPro" id="IPR006115">
    <property type="entry name" value="6PGDH_NADP-bd"/>
</dbReference>
<evidence type="ECO:0000256" key="2">
    <source>
        <dbReference type="ARBA" id="ARBA00023002"/>
    </source>
</evidence>
<evidence type="ECO:0000256" key="1">
    <source>
        <dbReference type="ARBA" id="ARBA00008419"/>
    </source>
</evidence>
<dbReference type="Gene3D" id="1.10.1040.10">
    <property type="entry name" value="N-(1-d-carboxylethyl)-l-norvaline Dehydrogenase, domain 2"/>
    <property type="match status" value="1"/>
</dbReference>
<keyword evidence="7" id="KW-1185">Reference proteome</keyword>
<dbReference type="EMBL" id="AWEZ01000029">
    <property type="protein sequence ID" value="ERL09528.1"/>
    <property type="molecule type" value="Genomic_DNA"/>
</dbReference>
<dbReference type="SUPFAM" id="SSF51735">
    <property type="entry name" value="NAD(P)-binding Rossmann-fold domains"/>
    <property type="match status" value="1"/>
</dbReference>
<feature type="domain" description="6-phosphogluconate dehydrogenase NADP-binding" evidence="5">
    <location>
        <begin position="2"/>
        <end position="153"/>
    </location>
</feature>
<evidence type="ECO:0000313" key="7">
    <source>
        <dbReference type="Proteomes" id="UP000016638"/>
    </source>
</evidence>
<evidence type="ECO:0000256" key="3">
    <source>
        <dbReference type="ARBA" id="ARBA00023064"/>
    </source>
</evidence>
<keyword evidence="3" id="KW-0311">Gluconate utilization</keyword>
<feature type="domain" description="6-phosphogluconate dehydrogenase C-terminal" evidence="4">
    <location>
        <begin position="166"/>
        <end position="275"/>
    </location>
</feature>
<evidence type="ECO:0000259" key="5">
    <source>
        <dbReference type="Pfam" id="PF03446"/>
    </source>
</evidence>
<evidence type="ECO:0000313" key="6">
    <source>
        <dbReference type="EMBL" id="ERL09528.1"/>
    </source>
</evidence>
<proteinExistence type="inferred from homology"/>
<dbReference type="InterPro" id="IPR008927">
    <property type="entry name" value="6-PGluconate_DH-like_C_sf"/>
</dbReference>
<dbReference type="GO" id="GO:0050661">
    <property type="term" value="F:NADP binding"/>
    <property type="evidence" value="ECO:0007669"/>
    <property type="project" value="InterPro"/>
</dbReference>
<dbReference type="NCBIfam" id="NF007161">
    <property type="entry name" value="PRK09599.1"/>
    <property type="match status" value="1"/>
</dbReference>
<keyword evidence="2" id="KW-0560">Oxidoreductase</keyword>
<reference evidence="6 7" key="1">
    <citation type="submission" date="2013-08" db="EMBL/GenBank/DDBJ databases">
        <authorList>
            <person name="Durkin A.S."/>
            <person name="Haft D.R."/>
            <person name="McCorrison J."/>
            <person name="Torralba M."/>
            <person name="Gillis M."/>
            <person name="Haft D.H."/>
            <person name="Methe B."/>
            <person name="Sutton G."/>
            <person name="Nelson K.E."/>
        </authorList>
    </citation>
    <scope>NUCLEOTIDE SEQUENCE [LARGE SCALE GENOMIC DNA]</scope>
    <source>
        <strain evidence="6 7">F0195</strain>
    </source>
</reference>
<dbReference type="InterPro" id="IPR013328">
    <property type="entry name" value="6PGD_dom2"/>
</dbReference>
<dbReference type="InterPro" id="IPR036291">
    <property type="entry name" value="NAD(P)-bd_dom_sf"/>
</dbReference>
<dbReference type="OrthoDB" id="9804542at2"/>